<dbReference type="GO" id="GO:0004672">
    <property type="term" value="F:protein kinase activity"/>
    <property type="evidence" value="ECO:0007669"/>
    <property type="project" value="InterPro"/>
</dbReference>
<feature type="region of interest" description="Disordered" evidence="1">
    <location>
        <begin position="774"/>
        <end position="812"/>
    </location>
</feature>
<dbReference type="OrthoDB" id="5569250at2759"/>
<comment type="caution">
    <text evidence="3">The sequence shown here is derived from an EMBL/GenBank/DDBJ whole genome shotgun (WGS) entry which is preliminary data.</text>
</comment>
<keyword evidence="4" id="KW-1185">Reference proteome</keyword>
<feature type="region of interest" description="Disordered" evidence="1">
    <location>
        <begin position="201"/>
        <end position="248"/>
    </location>
</feature>
<feature type="region of interest" description="Disordered" evidence="1">
    <location>
        <begin position="838"/>
        <end position="868"/>
    </location>
</feature>
<evidence type="ECO:0000313" key="3">
    <source>
        <dbReference type="EMBL" id="PSR73864.1"/>
    </source>
</evidence>
<dbReference type="PANTHER" id="PTHR38248:SF2">
    <property type="entry name" value="FUNK1 11"/>
    <property type="match status" value="1"/>
</dbReference>
<proteinExistence type="predicted"/>
<dbReference type="AlphaFoldDB" id="A0A2R6NN90"/>
<dbReference type="EMBL" id="MLYV02001053">
    <property type="protein sequence ID" value="PSR73864.1"/>
    <property type="molecule type" value="Genomic_DNA"/>
</dbReference>
<protein>
    <recommendedName>
        <fullName evidence="2">Protein kinase domain-containing protein</fullName>
    </recommendedName>
</protein>
<evidence type="ECO:0000259" key="2">
    <source>
        <dbReference type="PROSITE" id="PS50011"/>
    </source>
</evidence>
<dbReference type="Gene3D" id="1.10.510.10">
    <property type="entry name" value="Transferase(Phosphotransferase) domain 1"/>
    <property type="match status" value="1"/>
</dbReference>
<dbReference type="PANTHER" id="PTHR38248">
    <property type="entry name" value="FUNK1 6"/>
    <property type="match status" value="1"/>
</dbReference>
<dbReference type="InterPro" id="IPR011009">
    <property type="entry name" value="Kinase-like_dom_sf"/>
</dbReference>
<sequence>MKTEDVSLLGRKKDIVHPYVREDLDETKYIPLYAWTQAVLGLSGKDIEERAAHIQRLRWFEDPVIRDALITFCSTPPDTRCEVGRYQPFADIANRAFELAKGNLPDIPESYPIHDICVVRNDPKSIRSVSQHGLGADRSPDLLFIRGADKWKLEGSKPECVRWVDVMAWLELKASVKDLMGIFNRKRKEYGLHTIDEETLESRGTTPDLSTVSVSAPGGGTSRAGSKYPRGSPDSVNQTRDYDGRSGSQMKSLGYSLSDGRVDAETQSGSYALDIAAGTYGTRLSCLGIVFENDVMFPWYYDASGYVSVTQGLSLLSDFPKVMAILVGFACLGHEKWGAIPPVISPTASAPCPDSFPPESLKDHGFDMMRPHSTRKVRVTLTNCIFTQYNLVGRRTFLYDIKTNTVIAKKPLVVKLSYQVVTRNPEPVVLDIAKKAKVEHIPEVHMWGDLWKMSDGVRQIFYDLSSGTANYEDRTLRALVYTKYLPIQPLFSKSCELIFIMVDQILDCLHDLRYKAHILHRDISCNNIMYEIRDGKLYFILIDFDLAAVVTSAGELCAPASAKDRTGTLPFMAHELLTDIGTRAIDGIKHRLRHDYESLLYVSCWSNISMPVVEDEELKTALSDYLRTWEADTLESVRGVKCYLMRDRDGVASLLYPPAGEHLRPVFNKWFKLFRQAYNNWSNILDETEDEFPQDEISKPEPDVETLNGFICRDTIKKAIAEGMAATGLSLGSITRRYTAAFNQSNSNSSCLHSEELANEDCMDETIPAETIKPTRARTRNSGSSTGLKKASRSPKIVVAKSVSRKQKQTNKLDMAKKIEQATLPMKSVAVTRILRRNTAKESKSTQAKTIARTMTTRSMSKSRTVDT</sequence>
<feature type="compositionally biased region" description="Low complexity" evidence="1">
    <location>
        <begin position="853"/>
        <end position="868"/>
    </location>
</feature>
<dbReference type="PROSITE" id="PS50011">
    <property type="entry name" value="PROTEIN_KINASE_DOM"/>
    <property type="match status" value="1"/>
</dbReference>
<gene>
    <name evidence="3" type="ORF">PHLCEN_2v10311</name>
</gene>
<feature type="compositionally biased region" description="Polar residues" evidence="1">
    <location>
        <begin position="202"/>
        <end position="214"/>
    </location>
</feature>
<dbReference type="Pfam" id="PF17667">
    <property type="entry name" value="Pkinase_fungal"/>
    <property type="match status" value="2"/>
</dbReference>
<dbReference type="InterPro" id="IPR000719">
    <property type="entry name" value="Prot_kinase_dom"/>
</dbReference>
<evidence type="ECO:0000313" key="4">
    <source>
        <dbReference type="Proteomes" id="UP000186601"/>
    </source>
</evidence>
<feature type="domain" description="Protein kinase" evidence="2">
    <location>
        <begin position="386"/>
        <end position="667"/>
    </location>
</feature>
<dbReference type="GO" id="GO:0005524">
    <property type="term" value="F:ATP binding"/>
    <property type="evidence" value="ECO:0007669"/>
    <property type="project" value="InterPro"/>
</dbReference>
<organism evidence="3 4">
    <name type="scientific">Hermanssonia centrifuga</name>
    <dbReference type="NCBI Taxonomy" id="98765"/>
    <lineage>
        <taxon>Eukaryota</taxon>
        <taxon>Fungi</taxon>
        <taxon>Dikarya</taxon>
        <taxon>Basidiomycota</taxon>
        <taxon>Agaricomycotina</taxon>
        <taxon>Agaricomycetes</taxon>
        <taxon>Polyporales</taxon>
        <taxon>Meruliaceae</taxon>
        <taxon>Hermanssonia</taxon>
    </lineage>
</organism>
<dbReference type="SUPFAM" id="SSF56112">
    <property type="entry name" value="Protein kinase-like (PK-like)"/>
    <property type="match status" value="1"/>
</dbReference>
<accession>A0A2R6NN90</accession>
<reference evidence="3 4" key="1">
    <citation type="submission" date="2018-02" db="EMBL/GenBank/DDBJ databases">
        <title>Genome sequence of the basidiomycete white-rot fungus Phlebia centrifuga.</title>
        <authorList>
            <person name="Granchi Z."/>
            <person name="Peng M."/>
            <person name="de Vries R.P."/>
            <person name="Hilden K."/>
            <person name="Makela M.R."/>
            <person name="Grigoriev I."/>
            <person name="Riley R."/>
        </authorList>
    </citation>
    <scope>NUCLEOTIDE SEQUENCE [LARGE SCALE GENOMIC DNA]</scope>
    <source>
        <strain evidence="3 4">FBCC195</strain>
    </source>
</reference>
<name>A0A2R6NN90_9APHY</name>
<dbReference type="Proteomes" id="UP000186601">
    <property type="component" value="Unassembled WGS sequence"/>
</dbReference>
<dbReference type="InterPro" id="IPR040976">
    <property type="entry name" value="Pkinase_fungal"/>
</dbReference>
<evidence type="ECO:0000256" key="1">
    <source>
        <dbReference type="SAM" id="MobiDB-lite"/>
    </source>
</evidence>